<dbReference type="InterPro" id="IPR018247">
    <property type="entry name" value="EF_Hand_1_Ca_BS"/>
</dbReference>
<dbReference type="PANTHER" id="PTHR23048">
    <property type="entry name" value="MYOSIN LIGHT CHAIN 1, 3"/>
    <property type="match status" value="1"/>
</dbReference>
<dbReference type="PANTHER" id="PTHR23048:SF59">
    <property type="entry name" value="EF-HAND SUPERFAMILY PROTEIN"/>
    <property type="match status" value="1"/>
</dbReference>
<proteinExistence type="predicted"/>
<keyword evidence="2" id="KW-0106">Calcium</keyword>
<dbReference type="AlphaFoldDB" id="A0A183NVX6"/>
<reference evidence="3 4" key="1">
    <citation type="submission" date="2018-11" db="EMBL/GenBank/DDBJ databases">
        <authorList>
            <consortium name="Pathogen Informatics"/>
        </authorList>
    </citation>
    <scope>NUCLEOTIDE SEQUENCE [LARGE SCALE GENOMIC DNA]</scope>
    <source>
        <strain>Denwood</strain>
        <strain evidence="4">Zambia</strain>
    </source>
</reference>
<dbReference type="EMBL" id="UZAL01027486">
    <property type="protein sequence ID" value="VDP32989.1"/>
    <property type="molecule type" value="Genomic_DNA"/>
</dbReference>
<keyword evidence="1" id="KW-0677">Repeat</keyword>
<dbReference type="Gene3D" id="1.10.238.10">
    <property type="entry name" value="EF-hand"/>
    <property type="match status" value="2"/>
</dbReference>
<dbReference type="InterPro" id="IPR050230">
    <property type="entry name" value="CALM/Myosin/TropC-like"/>
</dbReference>
<evidence type="ECO:0000256" key="2">
    <source>
        <dbReference type="ARBA" id="ARBA00022837"/>
    </source>
</evidence>
<dbReference type="SMART" id="SM00054">
    <property type="entry name" value="EFh"/>
    <property type="match status" value="3"/>
</dbReference>
<dbReference type="CDD" id="cd00051">
    <property type="entry name" value="EFh"/>
    <property type="match status" value="1"/>
</dbReference>
<evidence type="ECO:0000313" key="3">
    <source>
        <dbReference type="EMBL" id="VDP32989.1"/>
    </source>
</evidence>
<organism evidence="3 4">
    <name type="scientific">Schistosoma mattheei</name>
    <dbReference type="NCBI Taxonomy" id="31246"/>
    <lineage>
        <taxon>Eukaryota</taxon>
        <taxon>Metazoa</taxon>
        <taxon>Spiralia</taxon>
        <taxon>Lophotrochozoa</taxon>
        <taxon>Platyhelminthes</taxon>
        <taxon>Trematoda</taxon>
        <taxon>Digenea</taxon>
        <taxon>Strigeidida</taxon>
        <taxon>Schistosomatoidea</taxon>
        <taxon>Schistosomatidae</taxon>
        <taxon>Schistosoma</taxon>
    </lineage>
</organism>
<dbReference type="SUPFAM" id="SSF47473">
    <property type="entry name" value="EF-hand"/>
    <property type="match status" value="1"/>
</dbReference>
<dbReference type="GO" id="GO:0016460">
    <property type="term" value="C:myosin II complex"/>
    <property type="evidence" value="ECO:0007669"/>
    <property type="project" value="TreeGrafter"/>
</dbReference>
<dbReference type="FunFam" id="1.10.238.10:FF:000001">
    <property type="entry name" value="Calmodulin 1"/>
    <property type="match status" value="1"/>
</dbReference>
<accession>A0A183NVX6</accession>
<dbReference type="PROSITE" id="PS50222">
    <property type="entry name" value="EF_HAND_2"/>
    <property type="match status" value="3"/>
</dbReference>
<sequence length="182" mass="20650">MNSSRYAYDKNHDKAYFRSIARSKVKKSKPKSDVKLVLTTNQKRDLLEAFKLLDNEGSGLIKAREIKVALRALGFDPTAADIRQIISEHDPENKGMSGFLDIMTSKMVEKSDKADLIKAFRICDDDDSGKLTLSKLKRAAQILGEDITDEEIQEMIDEADKNGDGEVSEEEFLWIMRKTNIF</sequence>
<dbReference type="STRING" id="31246.A0A183NVX6"/>
<protein>
    <submittedName>
        <fullName evidence="3">Uncharacterized protein</fullName>
    </submittedName>
</protein>
<name>A0A183NVX6_9TREM</name>
<dbReference type="PROSITE" id="PS00018">
    <property type="entry name" value="EF_HAND_1"/>
    <property type="match status" value="1"/>
</dbReference>
<evidence type="ECO:0000256" key="1">
    <source>
        <dbReference type="ARBA" id="ARBA00022737"/>
    </source>
</evidence>
<dbReference type="GO" id="GO:0005509">
    <property type="term" value="F:calcium ion binding"/>
    <property type="evidence" value="ECO:0007669"/>
    <property type="project" value="InterPro"/>
</dbReference>
<dbReference type="Pfam" id="PF13499">
    <property type="entry name" value="EF-hand_7"/>
    <property type="match status" value="1"/>
</dbReference>
<keyword evidence="4" id="KW-1185">Reference proteome</keyword>
<dbReference type="InterPro" id="IPR002048">
    <property type="entry name" value="EF_hand_dom"/>
</dbReference>
<gene>
    <name evidence="3" type="ORF">SMTD_LOCUS6262</name>
</gene>
<dbReference type="InterPro" id="IPR011992">
    <property type="entry name" value="EF-hand-dom_pair"/>
</dbReference>
<dbReference type="Proteomes" id="UP000269396">
    <property type="component" value="Unassembled WGS sequence"/>
</dbReference>
<evidence type="ECO:0000313" key="4">
    <source>
        <dbReference type="Proteomes" id="UP000269396"/>
    </source>
</evidence>